<reference evidence="2" key="1">
    <citation type="submission" date="2019-09" db="EMBL/GenBank/DDBJ databases">
        <authorList>
            <person name="Zhang L."/>
        </authorList>
    </citation>
    <scope>NUCLEOTIDE SEQUENCE</scope>
</reference>
<dbReference type="OMA" id="CCGRERL"/>
<evidence type="ECO:0000256" key="1">
    <source>
        <dbReference type="SAM" id="MobiDB-lite"/>
    </source>
</evidence>
<feature type="region of interest" description="Disordered" evidence="1">
    <location>
        <begin position="1"/>
        <end position="36"/>
    </location>
</feature>
<protein>
    <submittedName>
        <fullName evidence="2">Uncharacterized protein</fullName>
    </submittedName>
</protein>
<dbReference type="PANTHER" id="PTHR34207:SF2">
    <property type="entry name" value="PROTEIN BIC1"/>
    <property type="match status" value="1"/>
</dbReference>
<name>A0A5K0Z255_9MAGN</name>
<organism evidence="2">
    <name type="scientific">Nymphaea colorata</name>
    <name type="common">pocket water lily</name>
    <dbReference type="NCBI Taxonomy" id="210225"/>
    <lineage>
        <taxon>Eukaryota</taxon>
        <taxon>Viridiplantae</taxon>
        <taxon>Streptophyta</taxon>
        <taxon>Embryophyta</taxon>
        <taxon>Tracheophyta</taxon>
        <taxon>Spermatophyta</taxon>
        <taxon>Magnoliopsida</taxon>
        <taxon>Nymphaeales</taxon>
        <taxon>Nymphaeaceae</taxon>
        <taxon>Nymphaea</taxon>
    </lineage>
</organism>
<dbReference type="InterPro" id="IPR040374">
    <property type="entry name" value="BIC"/>
</dbReference>
<sequence length="128" mass="14264">MTRRTKVSTSTAEENRKMPSPLPPAPFGEKRPVQDEQDVVVGKRKAQPEGQQHCCGRERLQRHRSQVAGRVWIPEVWGKEQFLKEWTDCAALDRALMPMGLVSAKSALVEECRRSAGSGGLRIDLAAV</sequence>
<dbReference type="Gramene" id="NC13G0194800.1">
    <property type="protein sequence ID" value="NC13G0194800.1:cds"/>
    <property type="gene ID" value="NC13G0194800"/>
</dbReference>
<dbReference type="GO" id="GO:0009785">
    <property type="term" value="P:blue light signaling pathway"/>
    <property type="evidence" value="ECO:0007669"/>
    <property type="project" value="InterPro"/>
</dbReference>
<gene>
    <name evidence="2" type="ORF">NYM_LOCUS9955</name>
</gene>
<dbReference type="OrthoDB" id="672067at2759"/>
<dbReference type="AlphaFoldDB" id="A0A5K0Z255"/>
<accession>A0A5K0Z255</accession>
<evidence type="ECO:0000313" key="2">
    <source>
        <dbReference type="EMBL" id="VVV83273.1"/>
    </source>
</evidence>
<dbReference type="CDD" id="cd22645">
    <property type="entry name" value="BIC1_CID"/>
    <property type="match status" value="1"/>
</dbReference>
<dbReference type="PANTHER" id="PTHR34207">
    <property type="entry name" value="PROTEIN BIC1"/>
    <property type="match status" value="1"/>
</dbReference>
<proteinExistence type="predicted"/>
<dbReference type="EMBL" id="LR721778">
    <property type="protein sequence ID" value="VVV83273.1"/>
    <property type="molecule type" value="Genomic_DNA"/>
</dbReference>